<dbReference type="SUPFAM" id="SSF48613">
    <property type="entry name" value="Heme oxygenase-like"/>
    <property type="match status" value="1"/>
</dbReference>
<reference evidence="2 3" key="1">
    <citation type="journal article" date="2010" name="Stand. Genomic Sci.">
        <title>Complete genome sequence of Haliangium ochraceum type strain (SMP-2).</title>
        <authorList>
            <consortium name="US DOE Joint Genome Institute (JGI-PGF)"/>
            <person name="Ivanova N."/>
            <person name="Daum C."/>
            <person name="Lang E."/>
            <person name="Abt B."/>
            <person name="Kopitz M."/>
            <person name="Saunders E."/>
            <person name="Lapidus A."/>
            <person name="Lucas S."/>
            <person name="Glavina Del Rio T."/>
            <person name="Nolan M."/>
            <person name="Tice H."/>
            <person name="Copeland A."/>
            <person name="Cheng J.F."/>
            <person name="Chen F."/>
            <person name="Bruce D."/>
            <person name="Goodwin L."/>
            <person name="Pitluck S."/>
            <person name="Mavromatis K."/>
            <person name="Pati A."/>
            <person name="Mikhailova N."/>
            <person name="Chen A."/>
            <person name="Palaniappan K."/>
            <person name="Land M."/>
            <person name="Hauser L."/>
            <person name="Chang Y.J."/>
            <person name="Jeffries C.D."/>
            <person name="Detter J.C."/>
            <person name="Brettin T."/>
            <person name="Rohde M."/>
            <person name="Goker M."/>
            <person name="Bristow J."/>
            <person name="Markowitz V."/>
            <person name="Eisen J.A."/>
            <person name="Hugenholtz P."/>
            <person name="Kyrpides N.C."/>
            <person name="Klenk H.P."/>
        </authorList>
    </citation>
    <scope>NUCLEOTIDE SEQUENCE [LARGE SCALE GENOMIC DNA]</scope>
    <source>
        <strain evidence="3">DSM 14365 / CIP 107738 / JCM 11303 / AJ 13395 / SMP-2</strain>
    </source>
</reference>
<dbReference type="PANTHER" id="PTHR40279:SF3">
    <property type="entry name" value="4-AMINOBENZOATE SYNTHASE"/>
    <property type="match status" value="1"/>
</dbReference>
<evidence type="ECO:0008006" key="4">
    <source>
        <dbReference type="Google" id="ProtNLM"/>
    </source>
</evidence>
<dbReference type="AlphaFoldDB" id="D0LTF0"/>
<gene>
    <name evidence="2" type="ordered locus">Hoch_1287</name>
</gene>
<dbReference type="Proteomes" id="UP000001880">
    <property type="component" value="Chromosome"/>
</dbReference>
<keyword evidence="3" id="KW-1185">Reference proteome</keyword>
<evidence type="ECO:0000313" key="2">
    <source>
        <dbReference type="EMBL" id="ACY13845.1"/>
    </source>
</evidence>
<proteinExistence type="predicted"/>
<dbReference type="SMART" id="SM01236">
    <property type="entry name" value="Haem_oxygenase_2"/>
    <property type="match status" value="1"/>
</dbReference>
<keyword evidence="1" id="KW-0560">Oxidoreductase</keyword>
<dbReference type="InterPro" id="IPR039068">
    <property type="entry name" value="PqqC-like"/>
</dbReference>
<dbReference type="InterPro" id="IPR016084">
    <property type="entry name" value="Haem_Oase-like_multi-hlx"/>
</dbReference>
<dbReference type="STRING" id="502025.Hoch_1287"/>
<accession>D0LTF0</accession>
<evidence type="ECO:0000256" key="1">
    <source>
        <dbReference type="ARBA" id="ARBA00023002"/>
    </source>
</evidence>
<organism evidence="2 3">
    <name type="scientific">Haliangium ochraceum (strain DSM 14365 / JCM 11303 / SMP-2)</name>
    <dbReference type="NCBI Taxonomy" id="502025"/>
    <lineage>
        <taxon>Bacteria</taxon>
        <taxon>Pseudomonadati</taxon>
        <taxon>Myxococcota</taxon>
        <taxon>Polyangia</taxon>
        <taxon>Haliangiales</taxon>
        <taxon>Kofleriaceae</taxon>
        <taxon>Haliangium</taxon>
    </lineage>
</organism>
<protein>
    <recommendedName>
        <fullName evidence="4">Iron-containing redox enzyme family protein</fullName>
    </recommendedName>
</protein>
<sequence length="378" mass="42386">MLTPRPSLSSAIEFDIAEVAALHRECLLDPSTEPSLDQRRRARSAQRLAHAAFELGDRRAWETAQAVIWQLMRRESFRLVHPSDTEVIDILFRAEAASISLPVPPEELTLDEFCDVLDRDLAAALSQERFVEEQLEPLGAEDWCFLLSNFVPSGWDFARVIALTAAMLPLDLAIPLYENLYDEGGRGGQQVPHRVLFGRMLQALGAKEHDLDGQPLAAQGFLDRVVPEAIAELNTWCRMLWSRHPGGAIGALYSVEVSVPSYFAPLERLLRRQGLDDEALEYITGHQETDVEHAGQWRVLLQRYLERRPEERTAVYQGALLSANSDVLAWQSAVAALADWRAGRSFANIGEALRRGNVRTPDRVMSENPIEGYPAQAR</sequence>
<dbReference type="RefSeq" id="WP_012826454.1">
    <property type="nucleotide sequence ID" value="NC_013440.1"/>
</dbReference>
<dbReference type="HOGENOM" id="CLU_731080_0_0_7"/>
<dbReference type="Pfam" id="PF14518">
    <property type="entry name" value="Haem_oxygenas_2"/>
    <property type="match status" value="1"/>
</dbReference>
<name>D0LTF0_HALO1</name>
<dbReference type="EMBL" id="CP001804">
    <property type="protein sequence ID" value="ACY13845.1"/>
    <property type="molecule type" value="Genomic_DNA"/>
</dbReference>
<dbReference type="PANTHER" id="PTHR40279">
    <property type="entry name" value="PQQC-LIKE PROTEIN"/>
    <property type="match status" value="1"/>
</dbReference>
<dbReference type="KEGG" id="hoh:Hoch_1287"/>
<dbReference type="eggNOG" id="COG5424">
    <property type="taxonomic scope" value="Bacteria"/>
</dbReference>
<dbReference type="Gene3D" id="1.20.910.10">
    <property type="entry name" value="Heme oxygenase-like"/>
    <property type="match status" value="1"/>
</dbReference>
<evidence type="ECO:0000313" key="3">
    <source>
        <dbReference type="Proteomes" id="UP000001880"/>
    </source>
</evidence>
<dbReference type="GO" id="GO:0016491">
    <property type="term" value="F:oxidoreductase activity"/>
    <property type="evidence" value="ECO:0007669"/>
    <property type="project" value="UniProtKB-KW"/>
</dbReference>